<accession>A0A9W8VBA4</accession>
<dbReference type="AlphaFoldDB" id="A0A9W8VBA4"/>
<evidence type="ECO:0000259" key="2">
    <source>
        <dbReference type="Pfam" id="PF14021"/>
    </source>
</evidence>
<dbReference type="Pfam" id="PF14021">
    <property type="entry name" value="TNT"/>
    <property type="match status" value="1"/>
</dbReference>
<keyword evidence="1" id="KW-0732">Signal</keyword>
<dbReference type="InterPro" id="IPR053024">
    <property type="entry name" value="Fungal_surface_NADase"/>
</dbReference>
<reference evidence="3" key="1">
    <citation type="submission" date="2022-09" db="EMBL/GenBank/DDBJ databases">
        <title>Fusarium specimens isolated from Avocado Roots.</title>
        <authorList>
            <person name="Stajich J."/>
            <person name="Roper C."/>
            <person name="Heimlech-Rivalta G."/>
        </authorList>
    </citation>
    <scope>NUCLEOTIDE SEQUENCE</scope>
    <source>
        <strain evidence="3">CF00136</strain>
    </source>
</reference>
<dbReference type="GO" id="GO:0050135">
    <property type="term" value="F:NADP+ nucleosidase activity"/>
    <property type="evidence" value="ECO:0007669"/>
    <property type="project" value="InterPro"/>
</dbReference>
<protein>
    <recommendedName>
        <fullName evidence="2">TNT domain-containing protein</fullName>
    </recommendedName>
</protein>
<evidence type="ECO:0000313" key="4">
    <source>
        <dbReference type="Proteomes" id="UP001152049"/>
    </source>
</evidence>
<proteinExistence type="predicted"/>
<keyword evidence="4" id="KW-1185">Reference proteome</keyword>
<feature type="signal peptide" evidence="1">
    <location>
        <begin position="1"/>
        <end position="17"/>
    </location>
</feature>
<name>A0A9W8VBA4_9HYPO</name>
<organism evidence="3 4">
    <name type="scientific">Fusarium torreyae</name>
    <dbReference type="NCBI Taxonomy" id="1237075"/>
    <lineage>
        <taxon>Eukaryota</taxon>
        <taxon>Fungi</taxon>
        <taxon>Dikarya</taxon>
        <taxon>Ascomycota</taxon>
        <taxon>Pezizomycotina</taxon>
        <taxon>Sordariomycetes</taxon>
        <taxon>Hypocreomycetidae</taxon>
        <taxon>Hypocreales</taxon>
        <taxon>Nectriaceae</taxon>
        <taxon>Fusarium</taxon>
    </lineage>
</organism>
<gene>
    <name evidence="3" type="ORF">NW762_012376</name>
</gene>
<dbReference type="InterPro" id="IPR025331">
    <property type="entry name" value="TNT"/>
</dbReference>
<dbReference type="PANTHER" id="PTHR42059:SF1">
    <property type="entry name" value="TNT DOMAIN-CONTAINING PROTEIN"/>
    <property type="match status" value="1"/>
</dbReference>
<dbReference type="Proteomes" id="UP001152049">
    <property type="component" value="Unassembled WGS sequence"/>
</dbReference>
<dbReference type="EMBL" id="JAOQAZ010000034">
    <property type="protein sequence ID" value="KAJ4249045.1"/>
    <property type="molecule type" value="Genomic_DNA"/>
</dbReference>
<feature type="chain" id="PRO_5040727327" description="TNT domain-containing protein" evidence="1">
    <location>
        <begin position="18"/>
        <end position="246"/>
    </location>
</feature>
<dbReference type="PANTHER" id="PTHR42059">
    <property type="entry name" value="TNT DOMAIN-CONTAINING PROTEIN"/>
    <property type="match status" value="1"/>
</dbReference>
<feature type="domain" description="TNT" evidence="2">
    <location>
        <begin position="125"/>
        <end position="219"/>
    </location>
</feature>
<sequence>MLFKSLIVSSLVTSSLAGFMFRESPSEGKRCNCDGDNVRHNKSLENEYICGDKRLGPHQLPKKLPLGTFVTGYDRFGKLSPNEFLGKWWNSTLQPDGNETGWIYPDKNGFHLDEDLLPMKAIINLEPGTLVDRFGYNTGRYISPATAPFSQRALNPQNLIPDKKKEFPNNYHVYNVTKSFTVQAGPIRPWFDQPGLGVQFFLGEGINVKVYLDSEYLEELDPSTLVRDGPGCGFEREGDDIADGDL</sequence>
<evidence type="ECO:0000256" key="1">
    <source>
        <dbReference type="SAM" id="SignalP"/>
    </source>
</evidence>
<dbReference type="OrthoDB" id="2923349at2759"/>
<evidence type="ECO:0000313" key="3">
    <source>
        <dbReference type="EMBL" id="KAJ4249045.1"/>
    </source>
</evidence>
<comment type="caution">
    <text evidence="3">The sequence shown here is derived from an EMBL/GenBank/DDBJ whole genome shotgun (WGS) entry which is preliminary data.</text>
</comment>